<dbReference type="PRINTS" id="PR00080">
    <property type="entry name" value="SDRFAMILY"/>
</dbReference>
<dbReference type="RefSeq" id="WP_188868369.1">
    <property type="nucleotide sequence ID" value="NZ_BMNW01000015.1"/>
</dbReference>
<evidence type="ECO:0000256" key="2">
    <source>
        <dbReference type="ARBA" id="ARBA00023002"/>
    </source>
</evidence>
<evidence type="ECO:0000313" key="6">
    <source>
        <dbReference type="Proteomes" id="UP000616499"/>
    </source>
</evidence>
<dbReference type="PANTHER" id="PTHR24321">
    <property type="entry name" value="DEHYDROGENASES, SHORT CHAIN"/>
    <property type="match status" value="1"/>
</dbReference>
<evidence type="ECO:0000256" key="1">
    <source>
        <dbReference type="ARBA" id="ARBA00006484"/>
    </source>
</evidence>
<sequence>MFIVTGGTQGIGAATVEKLVEEGHRVVFTGRDEEAGLALQARLPGTQFVAGDVLDEEDCKRVVACAMHSGEGRLAGLVNNAGMSSRKPFIDTTQEEWDRLFAVNTRSVFFYIKHALPGLKAGRGSVVTVSSIAGKTGEQGLAAYCSTKAALLGLTQALALEYGAEVRFNAVCPGQIATRMMEKIVQDTARLSALTARIPSARLGTARDVAEAICWLLSPSSSYINGTTLTVDGAETAGLLNPK</sequence>
<dbReference type="Gene3D" id="3.40.50.720">
    <property type="entry name" value="NAD(P)-binding Rossmann-like Domain"/>
    <property type="match status" value="1"/>
</dbReference>
<dbReference type="CDD" id="cd05233">
    <property type="entry name" value="SDR_c"/>
    <property type="match status" value="1"/>
</dbReference>
<protein>
    <submittedName>
        <fullName evidence="5">Dehydrogenase</fullName>
    </submittedName>
</protein>
<dbReference type="SMART" id="SM00822">
    <property type="entry name" value="PKS_KR"/>
    <property type="match status" value="1"/>
</dbReference>
<dbReference type="PROSITE" id="PS00061">
    <property type="entry name" value="ADH_SHORT"/>
    <property type="match status" value="1"/>
</dbReference>
<dbReference type="InterPro" id="IPR002347">
    <property type="entry name" value="SDR_fam"/>
</dbReference>
<dbReference type="EMBL" id="BMNW01000015">
    <property type="protein sequence ID" value="GGM29249.1"/>
    <property type="molecule type" value="Genomic_DNA"/>
</dbReference>
<evidence type="ECO:0000256" key="3">
    <source>
        <dbReference type="ARBA" id="ARBA00023027"/>
    </source>
</evidence>
<evidence type="ECO:0000313" key="5">
    <source>
        <dbReference type="EMBL" id="GGM29249.1"/>
    </source>
</evidence>
<dbReference type="Proteomes" id="UP000616499">
    <property type="component" value="Unassembled WGS sequence"/>
</dbReference>
<evidence type="ECO:0000259" key="4">
    <source>
        <dbReference type="SMART" id="SM00822"/>
    </source>
</evidence>
<keyword evidence="2" id="KW-0560">Oxidoreductase</keyword>
<dbReference type="PANTHER" id="PTHR24321:SF8">
    <property type="entry name" value="ESTRADIOL 17-BETA-DEHYDROGENASE 8-RELATED"/>
    <property type="match status" value="1"/>
</dbReference>
<keyword evidence="3" id="KW-0520">NAD</keyword>
<gene>
    <name evidence="5" type="ORF">GCM10009425_44760</name>
</gene>
<keyword evidence="6" id="KW-1185">Reference proteome</keyword>
<name>A0ABQ2H2I2_9PSED</name>
<dbReference type="Pfam" id="PF13561">
    <property type="entry name" value="adh_short_C2"/>
    <property type="match status" value="1"/>
</dbReference>
<dbReference type="InterPro" id="IPR057326">
    <property type="entry name" value="KR_dom"/>
</dbReference>
<organism evidence="5 6">
    <name type="scientific">Pseudomonas asuensis</name>
    <dbReference type="NCBI Taxonomy" id="1825787"/>
    <lineage>
        <taxon>Bacteria</taxon>
        <taxon>Pseudomonadati</taxon>
        <taxon>Pseudomonadota</taxon>
        <taxon>Gammaproteobacteria</taxon>
        <taxon>Pseudomonadales</taxon>
        <taxon>Pseudomonadaceae</taxon>
        <taxon>Pseudomonas</taxon>
    </lineage>
</organism>
<feature type="domain" description="Ketoreductase" evidence="4">
    <location>
        <begin position="2"/>
        <end position="167"/>
    </location>
</feature>
<reference evidence="6" key="1">
    <citation type="journal article" date="2019" name="Int. J. Syst. Evol. Microbiol.">
        <title>The Global Catalogue of Microorganisms (GCM) 10K type strain sequencing project: providing services to taxonomists for standard genome sequencing and annotation.</title>
        <authorList>
            <consortium name="The Broad Institute Genomics Platform"/>
            <consortium name="The Broad Institute Genome Sequencing Center for Infectious Disease"/>
            <person name="Wu L."/>
            <person name="Ma J."/>
        </authorList>
    </citation>
    <scope>NUCLEOTIDE SEQUENCE [LARGE SCALE GENOMIC DNA]</scope>
    <source>
        <strain evidence="6">JCM 13501</strain>
    </source>
</reference>
<comment type="similarity">
    <text evidence="1">Belongs to the short-chain dehydrogenases/reductases (SDR) family.</text>
</comment>
<dbReference type="InterPro" id="IPR036291">
    <property type="entry name" value="NAD(P)-bd_dom_sf"/>
</dbReference>
<dbReference type="SUPFAM" id="SSF51735">
    <property type="entry name" value="NAD(P)-binding Rossmann-fold domains"/>
    <property type="match status" value="1"/>
</dbReference>
<comment type="caution">
    <text evidence="5">The sequence shown here is derived from an EMBL/GenBank/DDBJ whole genome shotgun (WGS) entry which is preliminary data.</text>
</comment>
<dbReference type="InterPro" id="IPR020904">
    <property type="entry name" value="Sc_DH/Rdtase_CS"/>
</dbReference>
<accession>A0ABQ2H2I2</accession>
<proteinExistence type="inferred from homology"/>
<dbReference type="PRINTS" id="PR00081">
    <property type="entry name" value="GDHRDH"/>
</dbReference>